<dbReference type="InterPro" id="IPR000032">
    <property type="entry name" value="HPr-like"/>
</dbReference>
<dbReference type="AlphaFoldDB" id="A0A645D077"/>
<keyword evidence="3" id="KW-0813">Transport</keyword>
<sequence length="77" mass="7964">MHARPASEFVMKAKSFTADVTVRNMDKNGAAVNAKSIVRLLGEGLGTGTKIEISAEGADEKAAVEALIALVDSGFGE</sequence>
<name>A0A645D077_9ZZZZ</name>
<evidence type="ECO:0000256" key="2">
    <source>
        <dbReference type="ARBA" id="ARBA00020422"/>
    </source>
</evidence>
<feature type="domain" description="HPr" evidence="4">
    <location>
        <begin position="1"/>
        <end position="77"/>
    </location>
</feature>
<evidence type="ECO:0000256" key="1">
    <source>
        <dbReference type="ARBA" id="ARBA00003681"/>
    </source>
</evidence>
<accession>A0A645D077</accession>
<dbReference type="PANTHER" id="PTHR33705">
    <property type="entry name" value="PHOSPHOCARRIER PROTEIN HPR"/>
    <property type="match status" value="1"/>
</dbReference>
<comment type="caution">
    <text evidence="5">The sequence shown here is derived from an EMBL/GenBank/DDBJ whole genome shotgun (WGS) entry which is preliminary data.</text>
</comment>
<dbReference type="Pfam" id="PF00381">
    <property type="entry name" value="PTS-HPr"/>
    <property type="match status" value="1"/>
</dbReference>
<dbReference type="NCBIfam" id="TIGR01003">
    <property type="entry name" value="PTS_HPr_family"/>
    <property type="match status" value="1"/>
</dbReference>
<dbReference type="Gene3D" id="3.30.1340.10">
    <property type="entry name" value="HPr-like"/>
    <property type="match status" value="1"/>
</dbReference>
<dbReference type="PROSITE" id="PS51350">
    <property type="entry name" value="PTS_HPR_DOM"/>
    <property type="match status" value="1"/>
</dbReference>
<organism evidence="5">
    <name type="scientific">bioreactor metagenome</name>
    <dbReference type="NCBI Taxonomy" id="1076179"/>
    <lineage>
        <taxon>unclassified sequences</taxon>
        <taxon>metagenomes</taxon>
        <taxon>ecological metagenomes</taxon>
    </lineage>
</organism>
<keyword evidence="3" id="KW-0762">Sugar transport</keyword>
<evidence type="ECO:0000313" key="5">
    <source>
        <dbReference type="EMBL" id="MPM82525.1"/>
    </source>
</evidence>
<dbReference type="InterPro" id="IPR050399">
    <property type="entry name" value="HPr"/>
</dbReference>
<comment type="function">
    <text evidence="1">General (non sugar-specific) component of the phosphoenolpyruvate-dependent sugar phosphotransferase system (sugar PTS). This major carbohydrate active-transport system catalyzes the phosphorylation of incoming sugar substrates concomitantly with their translocation across the cell membrane. The phosphoryl group from phosphoenolpyruvate (PEP) is transferred to the phosphoryl carrier protein HPr by enzyme I. Phospho-HPr then transfers it to the PTS EIIA domain.</text>
</comment>
<dbReference type="PANTHER" id="PTHR33705:SF1">
    <property type="entry name" value="PHOSPHOCARRIER PROTEIN HPR"/>
    <property type="match status" value="1"/>
</dbReference>
<dbReference type="EMBL" id="VSSQ01031584">
    <property type="protein sequence ID" value="MPM82525.1"/>
    <property type="molecule type" value="Genomic_DNA"/>
</dbReference>
<evidence type="ECO:0000259" key="4">
    <source>
        <dbReference type="PROSITE" id="PS51350"/>
    </source>
</evidence>
<dbReference type="SUPFAM" id="SSF55594">
    <property type="entry name" value="HPr-like"/>
    <property type="match status" value="1"/>
</dbReference>
<dbReference type="PRINTS" id="PR00107">
    <property type="entry name" value="PHOSPHOCPHPR"/>
</dbReference>
<gene>
    <name evidence="5" type="primary">ptsH_10</name>
    <name evidence="5" type="ORF">SDC9_129586</name>
</gene>
<protein>
    <recommendedName>
        <fullName evidence="2">Phosphocarrier protein HPr</fullName>
    </recommendedName>
</protein>
<dbReference type="InterPro" id="IPR035895">
    <property type="entry name" value="HPr-like_sf"/>
</dbReference>
<dbReference type="CDD" id="cd00367">
    <property type="entry name" value="PTS-HPr_like"/>
    <property type="match status" value="1"/>
</dbReference>
<proteinExistence type="predicted"/>
<evidence type="ECO:0000256" key="3">
    <source>
        <dbReference type="ARBA" id="ARBA00022597"/>
    </source>
</evidence>
<reference evidence="5" key="1">
    <citation type="submission" date="2019-08" db="EMBL/GenBank/DDBJ databases">
        <authorList>
            <person name="Kucharzyk K."/>
            <person name="Murdoch R.W."/>
            <person name="Higgins S."/>
            <person name="Loffler F."/>
        </authorList>
    </citation>
    <scope>NUCLEOTIDE SEQUENCE</scope>
</reference>